<proteinExistence type="predicted"/>
<name>A0A9X3ARH7_9GAMM</name>
<dbReference type="AlphaFoldDB" id="A0A9X3ARH7"/>
<organism evidence="1 2">
    <name type="scientific">Shewanella holmiensis</name>
    <dbReference type="NCBI Taxonomy" id="2952222"/>
    <lineage>
        <taxon>Bacteria</taxon>
        <taxon>Pseudomonadati</taxon>
        <taxon>Pseudomonadota</taxon>
        <taxon>Gammaproteobacteria</taxon>
        <taxon>Alteromonadales</taxon>
        <taxon>Shewanellaceae</taxon>
        <taxon>Shewanella</taxon>
    </lineage>
</organism>
<dbReference type="Proteomes" id="UP001155546">
    <property type="component" value="Unassembled WGS sequence"/>
</dbReference>
<evidence type="ECO:0000313" key="2">
    <source>
        <dbReference type="Proteomes" id="UP001155546"/>
    </source>
</evidence>
<dbReference type="InterPro" id="IPR004027">
    <property type="entry name" value="SEC_C_motif"/>
</dbReference>
<sequence>MKIGRNMKCWCDSGKKYKHCHYGRDSEKSITKGEAITHSNKIAQRKCCYVPDALKEECSKKIINAHTISKSGSLIAIADSTNHVLGLKINLSNLFKSEGKLVLEKIGVNQASTFKGFCSHHDKSLFSCVEDQPFANEEDQCFALMYRSVAKELYAKEGSVISSELLKQGDKGKQPIEQFFIQKFAANNQLGVQTAIDELSEFKSKLDEQLQGHTTNEMCHLILESSAPIPVVVSSIVAPITDFNGNLIQDLGDLSVVPEYLVFNSFSSDGKGYAVLSWLKGESIAQGFIETLLVSAKEELFTKLVRFFYGVAENTFTSPAWWDSLSEPQKKKVENLIMSGVNPFEFEVESLLIDDGIRFTGWEVENITKINF</sequence>
<dbReference type="RefSeq" id="WP_261299832.1">
    <property type="nucleotide sequence ID" value="NZ_JAMTCD010000033.1"/>
</dbReference>
<keyword evidence="2" id="KW-1185">Reference proteome</keyword>
<dbReference type="SUPFAM" id="SSF103642">
    <property type="entry name" value="Sec-C motif"/>
    <property type="match status" value="1"/>
</dbReference>
<reference evidence="1" key="1">
    <citation type="journal article" date="2023" name="Int. J. Syst. Evol. Microbiol.">
        <title>&lt;i&gt;Shewanella septentrionalis&lt;/i&gt; sp. nov. and &lt;i&gt;Shewanella holmiensis&lt;/i&gt; sp. nov., isolated from Baltic Sea water and sediments.</title>
        <authorList>
            <person name="Martin-Rodriguez A.J."/>
            <person name="Thorell K."/>
            <person name="Joffre E."/>
            <person name="Jensie-Markopoulos S."/>
            <person name="Moore E.R.B."/>
            <person name="Sjoling A."/>
        </authorList>
    </citation>
    <scope>NUCLEOTIDE SEQUENCE</scope>
    <source>
        <strain evidence="1">SP1S2-7</strain>
    </source>
</reference>
<dbReference type="EMBL" id="JAMTCD010000033">
    <property type="protein sequence ID" value="MCT7943501.1"/>
    <property type="molecule type" value="Genomic_DNA"/>
</dbReference>
<dbReference type="Gene3D" id="3.10.450.50">
    <property type="match status" value="1"/>
</dbReference>
<gene>
    <name evidence="1" type="ORF">NE535_17225</name>
</gene>
<dbReference type="Pfam" id="PF02810">
    <property type="entry name" value="SEC-C"/>
    <property type="match status" value="1"/>
</dbReference>
<evidence type="ECO:0000313" key="1">
    <source>
        <dbReference type="EMBL" id="MCT7943501.1"/>
    </source>
</evidence>
<protein>
    <submittedName>
        <fullName evidence="1">SEC-C domain-containing protein</fullName>
    </submittedName>
</protein>
<comment type="caution">
    <text evidence="1">The sequence shown here is derived from an EMBL/GenBank/DDBJ whole genome shotgun (WGS) entry which is preliminary data.</text>
</comment>
<accession>A0A9X3ARH7</accession>